<protein>
    <recommendedName>
        <fullName evidence="5">Nephrocystin 3-like N-terminal domain-containing protein</fullName>
    </recommendedName>
</protein>
<dbReference type="Pfam" id="PF00400">
    <property type="entry name" value="WD40"/>
    <property type="match status" value="3"/>
</dbReference>
<dbReference type="InterPro" id="IPR027417">
    <property type="entry name" value="P-loop_NTPase"/>
</dbReference>
<dbReference type="Gene3D" id="3.40.50.300">
    <property type="entry name" value="P-loop containing nucleotide triphosphate hydrolases"/>
    <property type="match status" value="1"/>
</dbReference>
<name>A0A8H3CW89_9AGAM</name>
<dbReference type="Pfam" id="PF24883">
    <property type="entry name" value="NPHP3_N"/>
    <property type="match status" value="1"/>
</dbReference>
<evidence type="ECO:0000256" key="3">
    <source>
        <dbReference type="PROSITE-ProRule" id="PRU00221"/>
    </source>
</evidence>
<gene>
    <name evidence="6" type="ORF">RDB_LOCUS104151</name>
</gene>
<feature type="repeat" description="WD" evidence="3">
    <location>
        <begin position="1111"/>
        <end position="1152"/>
    </location>
</feature>
<dbReference type="SUPFAM" id="SSF50969">
    <property type="entry name" value="YVTN repeat-like/Quinoprotein amine dehydrogenase"/>
    <property type="match status" value="1"/>
</dbReference>
<dbReference type="PROSITE" id="PS50294">
    <property type="entry name" value="WD_REPEATS_REGION"/>
    <property type="match status" value="2"/>
</dbReference>
<evidence type="ECO:0000256" key="2">
    <source>
        <dbReference type="ARBA" id="ARBA00022737"/>
    </source>
</evidence>
<dbReference type="CDD" id="cd00200">
    <property type="entry name" value="WD40"/>
    <property type="match status" value="1"/>
</dbReference>
<keyword evidence="2" id="KW-0677">Repeat</keyword>
<dbReference type="InterPro" id="IPR015943">
    <property type="entry name" value="WD40/YVTN_repeat-like_dom_sf"/>
</dbReference>
<evidence type="ECO:0000256" key="4">
    <source>
        <dbReference type="SAM" id="MobiDB-lite"/>
    </source>
</evidence>
<feature type="repeat" description="WD" evidence="3">
    <location>
        <begin position="1066"/>
        <end position="1107"/>
    </location>
</feature>
<dbReference type="InterPro" id="IPR011044">
    <property type="entry name" value="Quino_amine_DH_bsu"/>
</dbReference>
<dbReference type="InterPro" id="IPR001680">
    <property type="entry name" value="WD40_rpt"/>
</dbReference>
<feature type="compositionally biased region" description="Low complexity" evidence="4">
    <location>
        <begin position="69"/>
        <end position="81"/>
    </location>
</feature>
<proteinExistence type="predicted"/>
<evidence type="ECO:0000313" key="7">
    <source>
        <dbReference type="Proteomes" id="UP000663853"/>
    </source>
</evidence>
<dbReference type="Gene3D" id="2.130.10.10">
    <property type="entry name" value="YVTN repeat-like/Quinoprotein amine dehydrogenase"/>
    <property type="match status" value="4"/>
</dbReference>
<evidence type="ECO:0000256" key="1">
    <source>
        <dbReference type="ARBA" id="ARBA00022574"/>
    </source>
</evidence>
<feature type="region of interest" description="Disordered" evidence="4">
    <location>
        <begin position="68"/>
        <end position="89"/>
    </location>
</feature>
<reference evidence="6" key="1">
    <citation type="submission" date="2021-01" db="EMBL/GenBank/DDBJ databases">
        <authorList>
            <person name="Kaushik A."/>
        </authorList>
    </citation>
    <scope>NUCLEOTIDE SEQUENCE</scope>
    <source>
        <strain evidence="6">AG6-10EEA</strain>
    </source>
</reference>
<accession>A0A8H3CW89</accession>
<dbReference type="PANTHER" id="PTHR19879">
    <property type="entry name" value="TRANSCRIPTION INITIATION FACTOR TFIID"/>
    <property type="match status" value="1"/>
</dbReference>
<feature type="region of interest" description="Disordered" evidence="4">
    <location>
        <begin position="1"/>
        <end position="53"/>
    </location>
</feature>
<sequence>MANNNLPDPYQWGGYPSTPANARPISPIPRLAVNRSASRPTTPGATMSQGQSSSGLYVGYGQGLLSVGSNSIPNSRSPSPSGAGTRRSRGFPSLAALQTVLDKGATSFGPLKAAINDFADCIGSFERATSTKEEYKKLEEELNEIYQGLQQHCGGNAPPLMTSCVENLCNGIQKEVRGIQEKLKRRRLTRMKEASGDPEDIMRCYNRVRDHISRISLNAKMSTWRILDQSITDNRLRNMSPALSACYNSAQAPELKRGPCTASTRIELLAQLHGWINNPSLGSVYWMSGMAGTGKTTIAYSLCEELDFVSRLGASFFCSRTLPACRDVNLIIPTIAYQLARSSYPFRCALSDVLEKSPDAHTRLLCLQFDALIGQPLLQVADALPQNLVVIIDALDECENKKSTGQILDVLLTRALGLPVKFIVSSRPEPEIREEMTKHSEKTKSRVVLHELDRDGVQADIERYLRAALARVQPNEDEIAALVQRTGVLFIYAATVVRYIGHNNFRNYRARLDNVLKSSGEKQNEEIDKLYSAILEAALEDPHLESTEINDIRMVLYTVICAQEPLTIDSILQFLRMDDAARVRTALEPLSSVLHVSGPSELVTTLHASFPDYMLDSSRSRQYNCNPLVHNQTLALRCFDYFRDMRPQFNICNLGSSFVPDDKVGGLDERVKNCISDVVFYAGRYWAWHLCSAERSLNLIEELEELLSVRLLLWMEVMNLKRCKGSMPGIIRLVEKNDMGYSATLRELIRDAMRFVTTFSSSPVSSSTPHIYTSMLPFWPKSSLISNRYAKYTKGMIELEGIAVCRLQRALLAVWGYCDLTSPTFSPDGSQIAARKGNTVVLLNALTGQMESPFKGYYFEGGRNNWHPGRSVQFSPNGTLIVSAAKHDHSGYCIWNVHSKKLISWGEIGPINCFAFSPDETRIAFGLRDEAVKVLDIYKEGEPISLCTELDSEPITLDFADVPDLNGLGPTGLWGTDYLAEIRAVEYSPDGLYLLACDDLGNIIKWDGKGRQALKTRCQLEEDCFAPLDISPDCTHLAASGYQSNIYIWKLETGQPAPGIPNLVLVDPHLQNITSLSYSPDGLCIVSGTTDSTICLWDTQTDDLLHCFLEINQTDISIESVAFSPDGAYIVSKAGVGSIHLWDARSRQAAYDQLPGHTRGVTSVGFSPDGQRIVSGADDCNVYVWDAESGRMVLKLIRPAKDSWDSINLASYSPDGTQIIILLKSKHEDYARTSLLSDSVLYPSHHSGSFTPVALSEGSTKLLSVLSAHSVQSLVSNNTDTVLFIHPPITGSFDHVTAAVRSGNRGLWFDNQYLFPVSVLRKYEYLTIHDAHSGHLLSDLDGGQYIDSRLIQFSPDGVEMARGQGSKCVIFDVRGESVVRVLGPLKPDHADHRHITSIHWSPDGTHIAALTMGAGAVRLCNARTGQQVLGPGIWHTEFIESMSFSPDSTRVVSGSRDKAIRVTDVRTWANIVSDCSTPTGSDWKLNEDGWAVDDQGHLLMWVPLEMRTVLMYPRTKLLISRDGWLRMNFSSARLGESWNECYKPD</sequence>
<keyword evidence="1 3" id="KW-0853">WD repeat</keyword>
<dbReference type="PROSITE" id="PS50082">
    <property type="entry name" value="WD_REPEATS_2"/>
    <property type="match status" value="4"/>
</dbReference>
<evidence type="ECO:0000259" key="5">
    <source>
        <dbReference type="Pfam" id="PF24883"/>
    </source>
</evidence>
<dbReference type="Proteomes" id="UP000663853">
    <property type="component" value="Unassembled WGS sequence"/>
</dbReference>
<dbReference type="PANTHER" id="PTHR19879:SF9">
    <property type="entry name" value="TRANSCRIPTION INITIATION FACTOR TFIID SUBUNIT 5"/>
    <property type="match status" value="1"/>
</dbReference>
<organism evidence="6 7">
    <name type="scientific">Rhizoctonia solani</name>
    <dbReference type="NCBI Taxonomy" id="456999"/>
    <lineage>
        <taxon>Eukaryota</taxon>
        <taxon>Fungi</taxon>
        <taxon>Dikarya</taxon>
        <taxon>Basidiomycota</taxon>
        <taxon>Agaricomycotina</taxon>
        <taxon>Agaricomycetes</taxon>
        <taxon>Cantharellales</taxon>
        <taxon>Ceratobasidiaceae</taxon>
        <taxon>Rhizoctonia</taxon>
    </lineage>
</organism>
<evidence type="ECO:0000313" key="6">
    <source>
        <dbReference type="EMBL" id="CAE6493637.1"/>
    </source>
</evidence>
<dbReference type="PROSITE" id="PS00678">
    <property type="entry name" value="WD_REPEATS_1"/>
    <property type="match status" value="2"/>
</dbReference>
<dbReference type="InterPro" id="IPR056884">
    <property type="entry name" value="NPHP3-like_N"/>
</dbReference>
<dbReference type="EMBL" id="CAJMXA010003324">
    <property type="protein sequence ID" value="CAE6493637.1"/>
    <property type="molecule type" value="Genomic_DNA"/>
</dbReference>
<feature type="domain" description="Nephrocystin 3-like N-terminal" evidence="5">
    <location>
        <begin position="272"/>
        <end position="427"/>
    </location>
</feature>
<feature type="repeat" description="WD" evidence="3">
    <location>
        <begin position="1154"/>
        <end position="1195"/>
    </location>
</feature>
<dbReference type="SUPFAM" id="SSF50998">
    <property type="entry name" value="Quinoprotein alcohol dehydrogenase-like"/>
    <property type="match status" value="1"/>
</dbReference>
<dbReference type="SMART" id="SM00320">
    <property type="entry name" value="WD40"/>
    <property type="match status" value="9"/>
</dbReference>
<feature type="repeat" description="WD" evidence="3">
    <location>
        <begin position="1435"/>
        <end position="1473"/>
    </location>
</feature>
<dbReference type="SUPFAM" id="SSF52540">
    <property type="entry name" value="P-loop containing nucleoside triphosphate hydrolases"/>
    <property type="match status" value="1"/>
</dbReference>
<feature type="compositionally biased region" description="Polar residues" evidence="4">
    <location>
        <begin position="35"/>
        <end position="53"/>
    </location>
</feature>
<dbReference type="InterPro" id="IPR019775">
    <property type="entry name" value="WD40_repeat_CS"/>
</dbReference>
<dbReference type="InterPro" id="IPR011047">
    <property type="entry name" value="Quinoprotein_ADH-like_sf"/>
</dbReference>
<comment type="caution">
    <text evidence="6">The sequence shown here is derived from an EMBL/GenBank/DDBJ whole genome shotgun (WGS) entry which is preliminary data.</text>
</comment>